<evidence type="ECO:0000256" key="1">
    <source>
        <dbReference type="SAM" id="MobiDB-lite"/>
    </source>
</evidence>
<accession>A0A4U8YJR1</accession>
<sequence length="175" mass="19323">MGDRDAGTGMSFISQVGGLRERGLRSMGRQRGAKGAGPKQKSPRILADPGAVSSCWSGKRDLNSRRQPWQGCTLPLSYSRSARETIYPHPSCRVNPKIQKKWIWPSLTQRRPLGRLRPKDHGAGASPIRFFPCPGMGVPGQGALRNRHVPWWVTQGVLAWGTNRRKPPALGAERP</sequence>
<protein>
    <submittedName>
        <fullName evidence="2">Uncharacterized protein</fullName>
    </submittedName>
</protein>
<reference evidence="2 3" key="1">
    <citation type="submission" date="2019-03" db="EMBL/GenBank/DDBJ databases">
        <authorList>
            <person name="Nijsse B."/>
        </authorList>
    </citation>
    <scope>NUCLEOTIDE SEQUENCE [LARGE SCALE GENOMIC DNA]</scope>
    <source>
        <strain evidence="2">Desulfoluna butyratoxydans MSL71</strain>
    </source>
</reference>
<evidence type="ECO:0000313" key="3">
    <source>
        <dbReference type="Proteomes" id="UP000507962"/>
    </source>
</evidence>
<dbReference type="EMBL" id="CAADHO010000002">
    <property type="protein sequence ID" value="VFQ43647.1"/>
    <property type="molecule type" value="Genomic_DNA"/>
</dbReference>
<name>A0A4U8YJR1_9BACT</name>
<organism evidence="2 3">
    <name type="scientific">Desulfoluna butyratoxydans</name>
    <dbReference type="NCBI Taxonomy" id="231438"/>
    <lineage>
        <taxon>Bacteria</taxon>
        <taxon>Pseudomonadati</taxon>
        <taxon>Thermodesulfobacteriota</taxon>
        <taxon>Desulfobacteria</taxon>
        <taxon>Desulfobacterales</taxon>
        <taxon>Desulfolunaceae</taxon>
        <taxon>Desulfoluna</taxon>
    </lineage>
</organism>
<evidence type="ECO:0000313" key="2">
    <source>
        <dbReference type="EMBL" id="VFQ43647.1"/>
    </source>
</evidence>
<feature type="region of interest" description="Disordered" evidence="1">
    <location>
        <begin position="1"/>
        <end position="50"/>
    </location>
</feature>
<keyword evidence="3" id="KW-1185">Reference proteome</keyword>
<proteinExistence type="predicted"/>
<dbReference type="Proteomes" id="UP000507962">
    <property type="component" value="Unassembled WGS sequence"/>
</dbReference>
<dbReference type="AlphaFoldDB" id="A0A4U8YJR1"/>
<gene>
    <name evidence="2" type="ORF">MSL71_12850</name>
</gene>